<organism evidence="1 2">
    <name type="scientific">Muiribacterium halophilum</name>
    <dbReference type="NCBI Taxonomy" id="2053465"/>
    <lineage>
        <taxon>Bacteria</taxon>
        <taxon>Candidatus Muiribacteriota</taxon>
        <taxon>Candidatus Muiribacteriia</taxon>
        <taxon>Candidatus Muiribacteriales</taxon>
        <taxon>Candidatus Muiribacteriaceae</taxon>
        <taxon>Candidatus Muiribacterium</taxon>
    </lineage>
</organism>
<gene>
    <name evidence="1" type="ORF">C0601_05945</name>
</gene>
<comment type="caution">
    <text evidence="1">The sequence shown here is derived from an EMBL/GenBank/DDBJ whole genome shotgun (WGS) entry which is preliminary data.</text>
</comment>
<reference evidence="1 2" key="1">
    <citation type="submission" date="2017-11" db="EMBL/GenBank/DDBJ databases">
        <title>Genome-resolved metagenomics identifies genetic mobility, metabolic interactions, and unexpected diversity in perchlorate-reducing communities.</title>
        <authorList>
            <person name="Barnum T.P."/>
            <person name="Figueroa I.A."/>
            <person name="Carlstrom C.I."/>
            <person name="Lucas L.N."/>
            <person name="Engelbrektson A.L."/>
            <person name="Coates J.D."/>
        </authorList>
    </citation>
    <scope>NUCLEOTIDE SEQUENCE [LARGE SCALE GENOMIC DNA]</scope>
    <source>
        <strain evidence="1">BM706</strain>
    </source>
</reference>
<dbReference type="EMBL" id="PKTG01000076">
    <property type="protein sequence ID" value="PLX17981.1"/>
    <property type="molecule type" value="Genomic_DNA"/>
</dbReference>
<sequence length="220" mass="26824">MNIYQIEESIKSREKNREKVRTFLDKRNRELLKLVKNNSAMNISIVPHVLEKERFDIFSRHTERTLENFVRKNIVRNRFIPTFDGFLSPGDTESHEYVQLLVRANGYIEYFQYLPFRDKLPANWFRDELEKLLEITDEFYRDLDINFRGWIHVEFYNMINYTLKIEDISEKEQSHLLRNRDGYFELPSVAFEEYSCERTRLVKKVNDFLWRKFGITRSNV</sequence>
<dbReference type="AlphaFoldDB" id="A0A2N5ZH52"/>
<evidence type="ECO:0000313" key="2">
    <source>
        <dbReference type="Proteomes" id="UP000234857"/>
    </source>
</evidence>
<protein>
    <submittedName>
        <fullName evidence="1">Uncharacterized protein</fullName>
    </submittedName>
</protein>
<proteinExistence type="predicted"/>
<evidence type="ECO:0000313" key="1">
    <source>
        <dbReference type="EMBL" id="PLX17981.1"/>
    </source>
</evidence>
<accession>A0A2N5ZH52</accession>
<dbReference type="Proteomes" id="UP000234857">
    <property type="component" value="Unassembled WGS sequence"/>
</dbReference>
<name>A0A2N5ZH52_MUIH1</name>